<feature type="binding site" evidence="13">
    <location>
        <position position="126"/>
    </location>
    <ligand>
        <name>(S)-2,3,4,5-tetrahydrodipicolinate</name>
        <dbReference type="ChEBI" id="CHEBI:16845"/>
    </ligand>
</feature>
<dbReference type="AlphaFoldDB" id="D5EC79"/>
<accession>D5EC79</accession>
<keyword evidence="6 13" id="KW-0560">Oxidoreductase</keyword>
<comment type="catalytic activity">
    <reaction evidence="12 13">
        <text>(S)-2,3,4,5-tetrahydrodipicolinate + NAD(+) + H2O = (2S,4S)-4-hydroxy-2,3,4,5-tetrahydrodipicolinate + NADH + H(+)</text>
        <dbReference type="Rhea" id="RHEA:35323"/>
        <dbReference type="ChEBI" id="CHEBI:15377"/>
        <dbReference type="ChEBI" id="CHEBI:15378"/>
        <dbReference type="ChEBI" id="CHEBI:16845"/>
        <dbReference type="ChEBI" id="CHEBI:57540"/>
        <dbReference type="ChEBI" id="CHEBI:57945"/>
        <dbReference type="ChEBI" id="CHEBI:67139"/>
        <dbReference type="EC" id="1.17.1.8"/>
    </reaction>
</comment>
<dbReference type="PROSITE" id="PS01298">
    <property type="entry name" value="DAPB"/>
    <property type="match status" value="1"/>
</dbReference>
<comment type="subcellular location">
    <subcellularLocation>
        <location evidence="13">Cytoplasm</location>
    </subcellularLocation>
</comment>
<organism evidence="16 17">
    <name type="scientific">Aminobacterium colombiense (strain DSM 12261 / ALA-1)</name>
    <dbReference type="NCBI Taxonomy" id="572547"/>
    <lineage>
        <taxon>Bacteria</taxon>
        <taxon>Thermotogati</taxon>
        <taxon>Synergistota</taxon>
        <taxon>Synergistia</taxon>
        <taxon>Synergistales</taxon>
        <taxon>Aminobacteriaceae</taxon>
        <taxon>Aminobacterium</taxon>
    </lineage>
</organism>
<evidence type="ECO:0000256" key="5">
    <source>
        <dbReference type="ARBA" id="ARBA00022915"/>
    </source>
</evidence>
<keyword evidence="2 13" id="KW-0963">Cytoplasm</keyword>
<dbReference type="RefSeq" id="WP_013047427.1">
    <property type="nucleotide sequence ID" value="NC_014011.1"/>
</dbReference>
<evidence type="ECO:0000256" key="7">
    <source>
        <dbReference type="ARBA" id="ARBA00023027"/>
    </source>
</evidence>
<evidence type="ECO:0000256" key="1">
    <source>
        <dbReference type="ARBA" id="ARBA00006642"/>
    </source>
</evidence>
<feature type="binding site" evidence="13">
    <location>
        <begin position="93"/>
        <end position="96"/>
    </location>
    <ligand>
        <name>NAD(+)</name>
        <dbReference type="ChEBI" id="CHEBI:57540"/>
    </ligand>
</feature>
<feature type="active site" description="Proton donor/acceptor" evidence="13">
    <location>
        <position position="125"/>
    </location>
</feature>
<dbReference type="GO" id="GO:0019877">
    <property type="term" value="P:diaminopimelate biosynthetic process"/>
    <property type="evidence" value="ECO:0007669"/>
    <property type="project" value="UniProtKB-UniRule"/>
</dbReference>
<feature type="binding site" evidence="13">
    <location>
        <position position="30"/>
    </location>
    <ligand>
        <name>NAD(+)</name>
        <dbReference type="ChEBI" id="CHEBI:57540"/>
    </ligand>
</feature>
<gene>
    <name evidence="13" type="primary">dapB</name>
    <name evidence="16" type="ordered locus">Amico_0012</name>
</gene>
<dbReference type="eggNOG" id="COG0289">
    <property type="taxonomic scope" value="Bacteria"/>
</dbReference>
<comment type="caution">
    <text evidence="13">Lacks conserved residue(s) required for the propagation of feature annotation.</text>
</comment>
<keyword evidence="8 13" id="KW-0457">Lysine biosynthesis</keyword>
<dbReference type="Proteomes" id="UP000002366">
    <property type="component" value="Chromosome"/>
</dbReference>
<evidence type="ECO:0000256" key="6">
    <source>
        <dbReference type="ARBA" id="ARBA00023002"/>
    </source>
</evidence>
<protein>
    <recommendedName>
        <fullName evidence="10 13">4-hydroxy-tetrahydrodipicolinate reductase</fullName>
        <shortName evidence="13">HTPA reductase</shortName>
        <ecNumber evidence="10 13">1.17.1.8</ecNumber>
    </recommendedName>
</protein>
<dbReference type="GO" id="GO:0016726">
    <property type="term" value="F:oxidoreductase activity, acting on CH or CH2 groups, NAD or NADP as acceptor"/>
    <property type="evidence" value="ECO:0007669"/>
    <property type="project" value="UniProtKB-UniRule"/>
</dbReference>
<evidence type="ECO:0000313" key="17">
    <source>
        <dbReference type="Proteomes" id="UP000002366"/>
    </source>
</evidence>
<keyword evidence="7 13" id="KW-0520">NAD</keyword>
<dbReference type="HOGENOM" id="CLU_047479_1_1_0"/>
<evidence type="ECO:0000256" key="4">
    <source>
        <dbReference type="ARBA" id="ARBA00022857"/>
    </source>
</evidence>
<comment type="pathway">
    <text evidence="9 13">Amino-acid biosynthesis; L-lysine biosynthesis via DAP pathway; (S)-tetrahydrodipicolinate from L-aspartate: step 4/4.</text>
</comment>
<name>D5EC79_AMICL</name>
<dbReference type="GO" id="GO:0051287">
    <property type="term" value="F:NAD binding"/>
    <property type="evidence" value="ECO:0007669"/>
    <property type="project" value="UniProtKB-UniRule"/>
</dbReference>
<keyword evidence="3 13" id="KW-0028">Amino-acid biosynthesis</keyword>
<dbReference type="GO" id="GO:0009089">
    <property type="term" value="P:lysine biosynthetic process via diaminopimelate"/>
    <property type="evidence" value="ECO:0007669"/>
    <property type="project" value="UniProtKB-UniRule"/>
</dbReference>
<feature type="binding site" evidence="13">
    <location>
        <begin position="69"/>
        <end position="71"/>
    </location>
    <ligand>
        <name>NAD(+)</name>
        <dbReference type="ChEBI" id="CHEBI:57540"/>
    </ligand>
</feature>
<dbReference type="CDD" id="cd02274">
    <property type="entry name" value="DHDPR_N"/>
    <property type="match status" value="1"/>
</dbReference>
<feature type="active site" description="Proton donor" evidence="13">
    <location>
        <position position="129"/>
    </location>
</feature>
<keyword evidence="5 13" id="KW-0220">Diaminopimelate biosynthesis</keyword>
<evidence type="ECO:0000256" key="10">
    <source>
        <dbReference type="ARBA" id="ARBA00038983"/>
    </source>
</evidence>
<feature type="binding site" evidence="13">
    <location>
        <begin position="135"/>
        <end position="136"/>
    </location>
    <ligand>
        <name>(S)-2,3,4,5-tetrahydrodipicolinate</name>
        <dbReference type="ChEBI" id="CHEBI:16845"/>
    </ligand>
</feature>
<dbReference type="PANTHER" id="PTHR20836:SF0">
    <property type="entry name" value="4-HYDROXY-TETRAHYDRODIPICOLINATE REDUCTASE 1, CHLOROPLASTIC-RELATED"/>
    <property type="match status" value="1"/>
</dbReference>
<dbReference type="EMBL" id="CP001997">
    <property type="protein sequence ID" value="ADE56161.1"/>
    <property type="molecule type" value="Genomic_DNA"/>
</dbReference>
<dbReference type="OrthoDB" id="9790352at2"/>
<evidence type="ECO:0000256" key="8">
    <source>
        <dbReference type="ARBA" id="ARBA00023154"/>
    </source>
</evidence>
<dbReference type="KEGG" id="aco:Amico_0012"/>
<comment type="similarity">
    <text evidence="1 13">Belongs to the DapB family.</text>
</comment>
<dbReference type="InterPro" id="IPR036291">
    <property type="entry name" value="NAD(P)-bd_dom_sf"/>
</dbReference>
<comment type="subunit">
    <text evidence="13">Homotetramer.</text>
</comment>
<dbReference type="SUPFAM" id="SSF55347">
    <property type="entry name" value="Glyceraldehyde-3-phosphate dehydrogenase-like, C-terminal domain"/>
    <property type="match status" value="1"/>
</dbReference>
<dbReference type="GO" id="GO:0050661">
    <property type="term" value="F:NADP binding"/>
    <property type="evidence" value="ECO:0007669"/>
    <property type="project" value="UniProtKB-UniRule"/>
</dbReference>
<evidence type="ECO:0000256" key="9">
    <source>
        <dbReference type="ARBA" id="ARBA00037922"/>
    </source>
</evidence>
<dbReference type="Pfam" id="PF01113">
    <property type="entry name" value="DapB_N"/>
    <property type="match status" value="1"/>
</dbReference>
<dbReference type="PANTHER" id="PTHR20836">
    <property type="entry name" value="DIHYDRODIPICOLINATE REDUCTASE"/>
    <property type="match status" value="1"/>
</dbReference>
<dbReference type="UniPathway" id="UPA00034">
    <property type="reaction ID" value="UER00018"/>
</dbReference>
<comment type="caution">
    <text evidence="13">Was originally thought to be a dihydrodipicolinate reductase (DHDPR), catalyzing the conversion of dihydrodipicolinate to tetrahydrodipicolinate. However, it was shown in E.coli that the substrate of the enzymatic reaction is not dihydrodipicolinate (DHDP) but in fact (2S,4S)-4-hydroxy-2,3,4,5-tetrahydrodipicolinic acid (HTPA), the product released by the DapA-catalyzed reaction.</text>
</comment>
<dbReference type="EC" id="1.17.1.8" evidence="10 13"/>
<proteinExistence type="inferred from homology"/>
<feature type="domain" description="Dihydrodipicolinate reductase C-terminal" evidence="15">
    <location>
        <begin position="99"/>
        <end position="210"/>
    </location>
</feature>
<evidence type="ECO:0000256" key="11">
    <source>
        <dbReference type="ARBA" id="ARBA00049080"/>
    </source>
</evidence>
<evidence type="ECO:0000313" key="16">
    <source>
        <dbReference type="EMBL" id="ADE56161.1"/>
    </source>
</evidence>
<reference evidence="16 17" key="1">
    <citation type="journal article" date="2010" name="Stand. Genomic Sci.">
        <title>Complete genome sequence of Aminobacterium colombiense type strain (ALA-1).</title>
        <authorList>
            <person name="Chertkov O."/>
            <person name="Sikorski J."/>
            <person name="Brambilla E."/>
            <person name="Lapidus A."/>
            <person name="Copeland A."/>
            <person name="Glavina Del Rio T."/>
            <person name="Nolan M."/>
            <person name="Lucas S."/>
            <person name="Tice H."/>
            <person name="Cheng J.F."/>
            <person name="Han C."/>
            <person name="Detter J.C."/>
            <person name="Bruce D."/>
            <person name="Tapia R."/>
            <person name="Goodwin L."/>
            <person name="Pitluck S."/>
            <person name="Liolios K."/>
            <person name="Ivanova N."/>
            <person name="Mavromatis K."/>
            <person name="Ovchinnikova G."/>
            <person name="Pati A."/>
            <person name="Chen A."/>
            <person name="Palaniappan K."/>
            <person name="Land M."/>
            <person name="Hauser L."/>
            <person name="Chang Y.J."/>
            <person name="Jeffries C.D."/>
            <person name="Spring S."/>
            <person name="Rohde M."/>
            <person name="Goker M."/>
            <person name="Bristow J."/>
            <person name="Eisen J.A."/>
            <person name="Markowitz V."/>
            <person name="Hugenholtz P."/>
            <person name="Kyrpides N.C."/>
            <person name="Klenk H.P."/>
        </authorList>
    </citation>
    <scope>NUCLEOTIDE SEQUENCE [LARGE SCALE GENOMIC DNA]</scope>
    <source>
        <strain evidence="17">DSM 12261 / ALA-1</strain>
    </source>
</reference>
<dbReference type="InterPro" id="IPR022664">
    <property type="entry name" value="DapB_N_CS"/>
</dbReference>
<feature type="domain" description="Dihydrodipicolinate reductase N-terminal" evidence="14">
    <location>
        <begin position="34"/>
        <end position="96"/>
    </location>
</feature>
<comment type="catalytic activity">
    <reaction evidence="11 13">
        <text>(S)-2,3,4,5-tetrahydrodipicolinate + NADP(+) + H2O = (2S,4S)-4-hydroxy-2,3,4,5-tetrahydrodipicolinate + NADPH + H(+)</text>
        <dbReference type="Rhea" id="RHEA:35331"/>
        <dbReference type="ChEBI" id="CHEBI:15377"/>
        <dbReference type="ChEBI" id="CHEBI:15378"/>
        <dbReference type="ChEBI" id="CHEBI:16845"/>
        <dbReference type="ChEBI" id="CHEBI:57783"/>
        <dbReference type="ChEBI" id="CHEBI:58349"/>
        <dbReference type="ChEBI" id="CHEBI:67139"/>
        <dbReference type="EC" id="1.17.1.8"/>
    </reaction>
</comment>
<comment type="function">
    <text evidence="13">Catalyzes the conversion of 4-hydroxy-tetrahydrodipicolinate (HTPA) to tetrahydrodipicolinate.</text>
</comment>
<evidence type="ECO:0000256" key="2">
    <source>
        <dbReference type="ARBA" id="ARBA00022490"/>
    </source>
</evidence>
<dbReference type="PIRSF" id="PIRSF000161">
    <property type="entry name" value="DHPR"/>
    <property type="match status" value="1"/>
</dbReference>
<feature type="binding site" evidence="13">
    <location>
        <begin position="7"/>
        <end position="12"/>
    </location>
    <ligand>
        <name>NAD(+)</name>
        <dbReference type="ChEBI" id="CHEBI:57540"/>
    </ligand>
</feature>
<evidence type="ECO:0000256" key="3">
    <source>
        <dbReference type="ARBA" id="ARBA00022605"/>
    </source>
</evidence>
<keyword evidence="17" id="KW-1185">Reference proteome</keyword>
<evidence type="ECO:0000256" key="13">
    <source>
        <dbReference type="HAMAP-Rule" id="MF_00102"/>
    </source>
</evidence>
<dbReference type="InterPro" id="IPR023940">
    <property type="entry name" value="DHDPR_bac"/>
</dbReference>
<dbReference type="GO" id="GO:0008839">
    <property type="term" value="F:4-hydroxy-tetrahydrodipicolinate reductase"/>
    <property type="evidence" value="ECO:0007669"/>
    <property type="project" value="UniProtKB-EC"/>
</dbReference>
<evidence type="ECO:0000259" key="15">
    <source>
        <dbReference type="Pfam" id="PF05173"/>
    </source>
</evidence>
<dbReference type="STRING" id="572547.Amico_0012"/>
<evidence type="ECO:0000259" key="14">
    <source>
        <dbReference type="Pfam" id="PF01113"/>
    </source>
</evidence>
<sequence length="220" mass="24316">MRYGLVGASGRMGQEIQKAFAEHTLCLTVDINGETCDDTPQVIVDFSNRMALPRTIELCRLHRAGLVVGTTAIVQEDIELLRKLGEEVPVVQSFNFSVGVNILKMVLRQFAPYLEDWDLEICETHHNKKKDAPSGTAILMREVTGRNCPTHSLRMGGVPGDHSAFFANEGEVLEFTHRALSRSVFALGAYRAAQFVVNAEPGFYSFEEVIACAPRKSSSL</sequence>
<keyword evidence="4 13" id="KW-0521">NADP</keyword>
<dbReference type="SUPFAM" id="SSF51735">
    <property type="entry name" value="NAD(P)-binding Rossmann-fold domains"/>
    <property type="match status" value="1"/>
</dbReference>
<dbReference type="HAMAP" id="MF_00102">
    <property type="entry name" value="DapB"/>
    <property type="match status" value="1"/>
</dbReference>
<dbReference type="GO" id="GO:0005829">
    <property type="term" value="C:cytosol"/>
    <property type="evidence" value="ECO:0007669"/>
    <property type="project" value="TreeGrafter"/>
</dbReference>
<dbReference type="Gene3D" id="3.40.50.720">
    <property type="entry name" value="NAD(P)-binding Rossmann-like Domain"/>
    <property type="match status" value="2"/>
</dbReference>
<dbReference type="Pfam" id="PF05173">
    <property type="entry name" value="DapB_C"/>
    <property type="match status" value="1"/>
</dbReference>
<dbReference type="InterPro" id="IPR022663">
    <property type="entry name" value="DapB_C"/>
</dbReference>
<evidence type="ECO:0000256" key="12">
    <source>
        <dbReference type="ARBA" id="ARBA00049396"/>
    </source>
</evidence>
<dbReference type="InterPro" id="IPR000846">
    <property type="entry name" value="DapB_N"/>
</dbReference>